<dbReference type="OrthoDB" id="396512at2"/>
<organism evidence="5 6">
    <name type="scientific">Crinalium epipsammum PCC 9333</name>
    <dbReference type="NCBI Taxonomy" id="1173022"/>
    <lineage>
        <taxon>Bacteria</taxon>
        <taxon>Bacillati</taxon>
        <taxon>Cyanobacteriota</taxon>
        <taxon>Cyanophyceae</taxon>
        <taxon>Gomontiellales</taxon>
        <taxon>Gomontiellaceae</taxon>
        <taxon>Crinalium</taxon>
    </lineage>
</organism>
<dbReference type="KEGG" id="cep:Cri9333_2768"/>
<feature type="domain" description="Glycosyltransferase 2-like" evidence="4">
    <location>
        <begin position="9"/>
        <end position="166"/>
    </location>
</feature>
<sequence length="334" mass="38793">MQTTPSVAICIPTFNQAQYLPMSVGSACQQTYQNIEVWVSDDASTDETPHVMTQLCQQFPQVSYYRQPQNLGIVGNNNWLLSQPKAEFIIRLDSDDLLMPNYVERLVNLLECYPDAGYAHAAVQEINEYGDKQGIRQLARTEEFRKAETELRAAVSGFRMAANVAMFRSDALRKLSFYEGRPEYTEDYDLIVRMADAGYGNVYTNEVLACYRVWTDASTVRPRRKSLELQGMIRIYEESLLPAFQRRGWDTQIITQKRRQLALIHSAFCYRPLFTEAERNELIELVKKLGDSPALQFRLLTLRWGLSPFFEWRYSTELKLKRLVKAFFNRLNKL</sequence>
<dbReference type="PANTHER" id="PTHR43685:SF5">
    <property type="entry name" value="GLYCOSYLTRANSFERASE EPSE-RELATED"/>
    <property type="match status" value="1"/>
</dbReference>
<dbReference type="PANTHER" id="PTHR43685">
    <property type="entry name" value="GLYCOSYLTRANSFERASE"/>
    <property type="match status" value="1"/>
</dbReference>
<dbReference type="SUPFAM" id="SSF53448">
    <property type="entry name" value="Nucleotide-diphospho-sugar transferases"/>
    <property type="match status" value="1"/>
</dbReference>
<gene>
    <name evidence="5" type="ORF">Cri9333_2768</name>
</gene>
<dbReference type="Pfam" id="PF00535">
    <property type="entry name" value="Glycos_transf_2"/>
    <property type="match status" value="1"/>
</dbReference>
<dbReference type="InterPro" id="IPR029044">
    <property type="entry name" value="Nucleotide-diphossugar_trans"/>
</dbReference>
<proteinExistence type="inferred from homology"/>
<dbReference type="STRING" id="1173022.Cri9333_2768"/>
<accession>K9W2I0</accession>
<keyword evidence="2" id="KW-0328">Glycosyltransferase</keyword>
<dbReference type="eggNOG" id="COG1215">
    <property type="taxonomic scope" value="Bacteria"/>
</dbReference>
<name>K9W2I0_9CYAN</name>
<dbReference type="PATRIC" id="fig|1173022.3.peg.3004"/>
<evidence type="ECO:0000256" key="1">
    <source>
        <dbReference type="ARBA" id="ARBA00006739"/>
    </source>
</evidence>
<reference evidence="5 6" key="1">
    <citation type="submission" date="2012-06" db="EMBL/GenBank/DDBJ databases">
        <title>Finished chromosome of genome of Crinalium epipsammum PCC 9333.</title>
        <authorList>
            <consortium name="US DOE Joint Genome Institute"/>
            <person name="Gugger M."/>
            <person name="Coursin T."/>
            <person name="Rippka R."/>
            <person name="Tandeau De Marsac N."/>
            <person name="Huntemann M."/>
            <person name="Wei C.-L."/>
            <person name="Han J."/>
            <person name="Detter J.C."/>
            <person name="Han C."/>
            <person name="Tapia R."/>
            <person name="Davenport K."/>
            <person name="Daligault H."/>
            <person name="Erkkila T."/>
            <person name="Gu W."/>
            <person name="Munk A.C.C."/>
            <person name="Teshima H."/>
            <person name="Xu Y."/>
            <person name="Chain P."/>
            <person name="Chen A."/>
            <person name="Krypides N."/>
            <person name="Mavromatis K."/>
            <person name="Markowitz V."/>
            <person name="Szeto E."/>
            <person name="Ivanova N."/>
            <person name="Mikhailova N."/>
            <person name="Ovchinnikova G."/>
            <person name="Pagani I."/>
            <person name="Pati A."/>
            <person name="Goodwin L."/>
            <person name="Peters L."/>
            <person name="Pitluck S."/>
            <person name="Woyke T."/>
            <person name="Kerfeld C."/>
        </authorList>
    </citation>
    <scope>NUCLEOTIDE SEQUENCE [LARGE SCALE GENOMIC DNA]</scope>
    <source>
        <strain evidence="5 6">PCC 9333</strain>
    </source>
</reference>
<dbReference type="RefSeq" id="WP_015203725.1">
    <property type="nucleotide sequence ID" value="NC_019753.1"/>
</dbReference>
<keyword evidence="3 5" id="KW-0808">Transferase</keyword>
<dbReference type="Gene3D" id="3.90.550.10">
    <property type="entry name" value="Spore Coat Polysaccharide Biosynthesis Protein SpsA, Chain A"/>
    <property type="match status" value="1"/>
</dbReference>
<evidence type="ECO:0000256" key="2">
    <source>
        <dbReference type="ARBA" id="ARBA00022676"/>
    </source>
</evidence>
<protein>
    <submittedName>
        <fullName evidence="5">Glycosyl transferase family 2</fullName>
    </submittedName>
</protein>
<evidence type="ECO:0000313" key="6">
    <source>
        <dbReference type="Proteomes" id="UP000010472"/>
    </source>
</evidence>
<dbReference type="AlphaFoldDB" id="K9W2I0"/>
<evidence type="ECO:0000256" key="3">
    <source>
        <dbReference type="ARBA" id="ARBA00022679"/>
    </source>
</evidence>
<comment type="similarity">
    <text evidence="1">Belongs to the glycosyltransferase 2 family.</text>
</comment>
<dbReference type="CDD" id="cd00761">
    <property type="entry name" value="Glyco_tranf_GTA_type"/>
    <property type="match status" value="1"/>
</dbReference>
<dbReference type="GO" id="GO:0016757">
    <property type="term" value="F:glycosyltransferase activity"/>
    <property type="evidence" value="ECO:0007669"/>
    <property type="project" value="UniProtKB-KW"/>
</dbReference>
<dbReference type="Proteomes" id="UP000010472">
    <property type="component" value="Chromosome"/>
</dbReference>
<dbReference type="InterPro" id="IPR050834">
    <property type="entry name" value="Glycosyltransf_2"/>
</dbReference>
<evidence type="ECO:0000259" key="4">
    <source>
        <dbReference type="Pfam" id="PF00535"/>
    </source>
</evidence>
<dbReference type="HOGENOM" id="CLU_025996_0_7_3"/>
<dbReference type="EMBL" id="CP003620">
    <property type="protein sequence ID" value="AFZ13615.1"/>
    <property type="molecule type" value="Genomic_DNA"/>
</dbReference>
<keyword evidence="6" id="KW-1185">Reference proteome</keyword>
<evidence type="ECO:0000313" key="5">
    <source>
        <dbReference type="EMBL" id="AFZ13615.1"/>
    </source>
</evidence>
<dbReference type="InterPro" id="IPR001173">
    <property type="entry name" value="Glyco_trans_2-like"/>
</dbReference>